<keyword evidence="2 3" id="KW-0143">Chaperone</keyword>
<comment type="similarity">
    <text evidence="3">Belongs to the UreF family.</text>
</comment>
<protein>
    <recommendedName>
        <fullName evidence="3">Urease accessory protein UreF</fullName>
    </recommendedName>
</protein>
<dbReference type="eggNOG" id="COG0830">
    <property type="taxonomic scope" value="Bacteria"/>
</dbReference>
<keyword evidence="1 3" id="KW-0996">Nickel insertion</keyword>
<sequence>MNAFSYNDESVIALNPHAFVRLQAWLSPAFPTGGFAYSHGLEQAYECGRINSVDGLTQWLEGILHNGAGRSDAIICAHSWKAHNDHLQLSEIASLCEAMASSSERHLETMAQGDAFLQAVQVWDKSIDLNGGFQKPLSVAVGAIGARIDSPIIATVTAFLQAFMSALIQAAQRLGQIGQKAGVQILSTLESDIIQTANIAASTPLSEVGGNVFMSDIMSMQHETQHSRIFRS</sequence>
<dbReference type="EMBL" id="CP001678">
    <property type="protein sequence ID" value="ACT60401.1"/>
    <property type="molecule type" value="Genomic_DNA"/>
</dbReference>
<dbReference type="RefSeq" id="WP_015828551.1">
    <property type="nucleotide sequence ID" value="NC_012982.1"/>
</dbReference>
<dbReference type="InterPro" id="IPR002639">
    <property type="entry name" value="UreF"/>
</dbReference>
<dbReference type="PANTHER" id="PTHR33620">
    <property type="entry name" value="UREASE ACCESSORY PROTEIN F"/>
    <property type="match status" value="1"/>
</dbReference>
<dbReference type="PANTHER" id="PTHR33620:SF1">
    <property type="entry name" value="UREASE ACCESSORY PROTEIN F"/>
    <property type="match status" value="1"/>
</dbReference>
<comment type="subcellular location">
    <subcellularLocation>
        <location evidence="3">Cytoplasm</location>
    </subcellularLocation>
</comment>
<dbReference type="HAMAP" id="MF_01385">
    <property type="entry name" value="UreF"/>
    <property type="match status" value="1"/>
</dbReference>
<comment type="function">
    <text evidence="3">Required for maturation of urease via the functional incorporation of the urease nickel metallocenter.</text>
</comment>
<dbReference type="OrthoDB" id="9798772at2"/>
<organism evidence="4 5">
    <name type="scientific">Hirschia baltica (strain ATCC 49814 / DSM 5838 / IFAM 1418)</name>
    <dbReference type="NCBI Taxonomy" id="582402"/>
    <lineage>
        <taxon>Bacteria</taxon>
        <taxon>Pseudomonadati</taxon>
        <taxon>Pseudomonadota</taxon>
        <taxon>Alphaproteobacteria</taxon>
        <taxon>Hyphomonadales</taxon>
        <taxon>Hyphomonadaceae</taxon>
        <taxon>Hirschia</taxon>
    </lineage>
</organism>
<accession>C6XQA2</accession>
<proteinExistence type="inferred from homology"/>
<evidence type="ECO:0000313" key="5">
    <source>
        <dbReference type="Proteomes" id="UP000002745"/>
    </source>
</evidence>
<dbReference type="KEGG" id="hba:Hbal_2728"/>
<comment type="subunit">
    <text evidence="3">UreD, UreF and UreG form a complex that acts as a GTP-hydrolysis-dependent molecular chaperone, activating the urease apoprotein by helping to assemble the nickel containing metallocenter of UreC. The UreE protein probably delivers the nickel.</text>
</comment>
<dbReference type="GO" id="GO:0005737">
    <property type="term" value="C:cytoplasm"/>
    <property type="evidence" value="ECO:0007669"/>
    <property type="project" value="UniProtKB-SubCell"/>
</dbReference>
<dbReference type="Proteomes" id="UP000002745">
    <property type="component" value="Chromosome"/>
</dbReference>
<evidence type="ECO:0000256" key="2">
    <source>
        <dbReference type="ARBA" id="ARBA00023186"/>
    </source>
</evidence>
<keyword evidence="5" id="KW-1185">Reference proteome</keyword>
<evidence type="ECO:0000256" key="3">
    <source>
        <dbReference type="HAMAP-Rule" id="MF_01385"/>
    </source>
</evidence>
<gene>
    <name evidence="3" type="primary">ureF</name>
    <name evidence="4" type="ordered locus">Hbal_2728</name>
</gene>
<dbReference type="Pfam" id="PF01730">
    <property type="entry name" value="UreF"/>
    <property type="match status" value="1"/>
</dbReference>
<name>C6XQA2_HIRBI</name>
<dbReference type="GO" id="GO:0016151">
    <property type="term" value="F:nickel cation binding"/>
    <property type="evidence" value="ECO:0007669"/>
    <property type="project" value="UniProtKB-UniRule"/>
</dbReference>
<dbReference type="InterPro" id="IPR038277">
    <property type="entry name" value="UreF_sf"/>
</dbReference>
<reference evidence="5" key="1">
    <citation type="journal article" date="2011" name="J. Bacteriol.">
        <title>Genome sequences of eight morphologically diverse alphaproteobacteria.</title>
        <authorList>
            <consortium name="US DOE Joint Genome Institute"/>
            <person name="Brown P.J."/>
            <person name="Kysela D.T."/>
            <person name="Buechlein A."/>
            <person name="Hemmerich C."/>
            <person name="Brun Y.V."/>
        </authorList>
    </citation>
    <scope>NUCLEOTIDE SEQUENCE [LARGE SCALE GENOMIC DNA]</scope>
    <source>
        <strain evidence="5">ATCC 49814 / DSM 5838 / IFAM 1418</strain>
    </source>
</reference>
<dbReference type="PIRSF" id="PIRSF009467">
    <property type="entry name" value="Ureas_acces_UreF"/>
    <property type="match status" value="1"/>
</dbReference>
<dbReference type="Gene3D" id="1.10.4190.10">
    <property type="entry name" value="Urease accessory protein UreF"/>
    <property type="match status" value="1"/>
</dbReference>
<evidence type="ECO:0000256" key="1">
    <source>
        <dbReference type="ARBA" id="ARBA00022988"/>
    </source>
</evidence>
<dbReference type="AlphaFoldDB" id="C6XQA2"/>
<dbReference type="HOGENOM" id="CLU_049215_2_0_5"/>
<keyword evidence="3" id="KW-0963">Cytoplasm</keyword>
<evidence type="ECO:0000313" key="4">
    <source>
        <dbReference type="EMBL" id="ACT60401.1"/>
    </source>
</evidence>
<dbReference type="STRING" id="582402.Hbal_2728"/>